<keyword evidence="3" id="KW-0863">Zinc-finger</keyword>
<evidence type="ECO:0000313" key="11">
    <source>
        <dbReference type="Proteomes" id="UP000675881"/>
    </source>
</evidence>
<gene>
    <name evidence="10" type="ORF">LSAA_5027</name>
</gene>
<dbReference type="InterPro" id="IPR011011">
    <property type="entry name" value="Znf_FYVE_PHD"/>
</dbReference>
<evidence type="ECO:0000256" key="4">
    <source>
        <dbReference type="ARBA" id="ARBA00022782"/>
    </source>
</evidence>
<dbReference type="SMART" id="SM00355">
    <property type="entry name" value="ZnF_C2H2"/>
    <property type="match status" value="3"/>
</dbReference>
<evidence type="ECO:0000256" key="5">
    <source>
        <dbReference type="ARBA" id="ARBA00022833"/>
    </source>
</evidence>
<proteinExistence type="predicted"/>
<dbReference type="GO" id="GO:0045467">
    <property type="term" value="P:R7 cell development"/>
    <property type="evidence" value="ECO:0007669"/>
    <property type="project" value="UniProtKB-ARBA"/>
</dbReference>
<feature type="compositionally biased region" description="Basic and acidic residues" evidence="9">
    <location>
        <begin position="219"/>
        <end position="241"/>
    </location>
</feature>
<dbReference type="Pfam" id="PF00628">
    <property type="entry name" value="PHD"/>
    <property type="match status" value="1"/>
</dbReference>
<sequence length="821" mass="93616">MRVNVRINRTNHVERIFDDMVNYSFESECLSDLMFICSGGARRHAHQSVLSHISPLINSMKNPDEKMYISLDSVKVDILDCLLRFLYTGQVVVSDSQKITLLSDLCKSLKISLSNTTKLPIPSTTVYCICRQPEKSRMIGCDYCDEWYHIKCINVSRSEVKVLKQQFWKCPVCVSSGKKDKYVFPIKYYDDSSMSSSSSDHSDELSQVGDNKDGSSSSSDEKSSSPKPHYDRIPLSNEEKASTSQKLTSDEAKIQISSHKNKIIDTIDFEIIETPDSGIPTSELNELISQQMYIKTETNKELEGYDSENVSTMSEGELRPTPKVKDTTVLRIFNKPTPESQSNQLTTRINQRNIHIPYLKKNVDISNSIKIIPPVSKIDVGKLNHVTVQQSPLNSSTSDQCSLLSSIYLGPNTSSYFNDKSTTSNLISPHQYTHEASSKIDENSKSYKKDPKKEYSRRPSNDDPSKGNVKIPRKSTEEDLSFCYTCLSIFVTRKALREHEKQSGLHKKTFLLSIKMSSTETLCLRWNEFESNIKQGFSQLRDDEDFFDVTLACGSRQIKAHKVILSTCSSFFRSLIKSVPHEHPLLYLRGVDFNHLESVLSFMYNGEVRVEQKELNDFLSVAQELRVNGLVQDKNLEQTSDAGESPSGSPSQKDLKHSQTLKNHEMEKKRKKSPVPCSSDNENSEMDDVIFEGSTSILNTPFMDLPTLESQEDLMDPFDDEHEQDESEYLEKDIPEHESVIDTESSPRTNELLDAELLKYVSERDSNNLFSCLKCPHKSRFKRDVKRHVEARHLATCFRCDKCTRIFKTRRSLSKHKNAYP</sequence>
<dbReference type="Gene3D" id="3.30.160.60">
    <property type="entry name" value="Classic Zinc Finger"/>
    <property type="match status" value="1"/>
</dbReference>
<feature type="compositionally biased region" description="Basic and acidic residues" evidence="9">
    <location>
        <begin position="653"/>
        <end position="668"/>
    </location>
</feature>
<dbReference type="SMART" id="SM00225">
    <property type="entry name" value="BTB"/>
    <property type="match status" value="2"/>
</dbReference>
<dbReference type="Pfam" id="PF00651">
    <property type="entry name" value="BTB"/>
    <property type="match status" value="2"/>
</dbReference>
<dbReference type="OrthoDB" id="6359816at2759"/>
<dbReference type="PROSITE" id="PS50157">
    <property type="entry name" value="ZINC_FINGER_C2H2_2"/>
    <property type="match status" value="1"/>
</dbReference>
<dbReference type="CDD" id="cd18315">
    <property type="entry name" value="BTB_POZ_BAB-like"/>
    <property type="match status" value="1"/>
</dbReference>
<dbReference type="EMBL" id="HG994593">
    <property type="protein sequence ID" value="CAF2843340.1"/>
    <property type="molecule type" value="Genomic_DNA"/>
</dbReference>
<dbReference type="Gene3D" id="3.30.710.10">
    <property type="entry name" value="Potassium Channel Kv1.1, Chain A"/>
    <property type="match status" value="2"/>
</dbReference>
<dbReference type="PROSITE" id="PS01359">
    <property type="entry name" value="ZF_PHD_1"/>
    <property type="match status" value="1"/>
</dbReference>
<feature type="compositionally biased region" description="Polar residues" evidence="9">
    <location>
        <begin position="637"/>
        <end position="652"/>
    </location>
</feature>
<dbReference type="PANTHER" id="PTHR23110:SF111">
    <property type="entry name" value="LONGITUDINALS LACKING PROTEIN, ISOFORMS F_I_K_T"/>
    <property type="match status" value="1"/>
</dbReference>
<dbReference type="PANTHER" id="PTHR23110">
    <property type="entry name" value="BTB DOMAIN TRANSCRIPTION FACTOR"/>
    <property type="match status" value="1"/>
</dbReference>
<evidence type="ECO:0000256" key="9">
    <source>
        <dbReference type="SAM" id="MobiDB-lite"/>
    </source>
</evidence>
<keyword evidence="4" id="KW-0221">Differentiation</keyword>
<dbReference type="GO" id="GO:0007526">
    <property type="term" value="P:larval somatic muscle development"/>
    <property type="evidence" value="ECO:0007669"/>
    <property type="project" value="UniProtKB-ARBA"/>
</dbReference>
<dbReference type="GO" id="GO:0016199">
    <property type="term" value="P:axon midline choice point recognition"/>
    <property type="evidence" value="ECO:0007669"/>
    <property type="project" value="UniProtKB-ARBA"/>
</dbReference>
<dbReference type="SUPFAM" id="SSF57903">
    <property type="entry name" value="FYVE/PHD zinc finger"/>
    <property type="match status" value="1"/>
</dbReference>
<dbReference type="GO" id="GO:0005634">
    <property type="term" value="C:nucleus"/>
    <property type="evidence" value="ECO:0007669"/>
    <property type="project" value="UniProtKB-ARBA"/>
</dbReference>
<dbReference type="SMART" id="SM00249">
    <property type="entry name" value="PHD"/>
    <property type="match status" value="1"/>
</dbReference>
<dbReference type="InterPro" id="IPR001965">
    <property type="entry name" value="Znf_PHD"/>
</dbReference>
<dbReference type="SUPFAM" id="SSF54695">
    <property type="entry name" value="POZ domain"/>
    <property type="match status" value="2"/>
</dbReference>
<organism evidence="10 11">
    <name type="scientific">Lepeophtheirus salmonis</name>
    <name type="common">Salmon louse</name>
    <name type="synonym">Caligus salmonis</name>
    <dbReference type="NCBI Taxonomy" id="72036"/>
    <lineage>
        <taxon>Eukaryota</taxon>
        <taxon>Metazoa</taxon>
        <taxon>Ecdysozoa</taxon>
        <taxon>Arthropoda</taxon>
        <taxon>Crustacea</taxon>
        <taxon>Multicrustacea</taxon>
        <taxon>Hexanauplia</taxon>
        <taxon>Copepoda</taxon>
        <taxon>Siphonostomatoida</taxon>
        <taxon>Caligidae</taxon>
        <taxon>Lepeophtheirus</taxon>
    </lineage>
</organism>
<dbReference type="AlphaFoldDB" id="A0A7R8H424"/>
<accession>A0A7R8H424</accession>
<keyword evidence="6" id="KW-0524">Neurogenesis</keyword>
<dbReference type="GO" id="GO:0006357">
    <property type="term" value="P:regulation of transcription by RNA polymerase II"/>
    <property type="evidence" value="ECO:0007669"/>
    <property type="project" value="TreeGrafter"/>
</dbReference>
<feature type="region of interest" description="Disordered" evidence="9">
    <location>
        <begin position="192"/>
        <end position="252"/>
    </location>
</feature>
<dbReference type="Gene3D" id="2.60.120.650">
    <property type="entry name" value="Cupin"/>
    <property type="match status" value="1"/>
</dbReference>
<keyword evidence="7" id="KW-0539">Nucleus</keyword>
<keyword evidence="11" id="KW-1185">Reference proteome</keyword>
<feature type="region of interest" description="Disordered" evidence="9">
    <location>
        <begin position="429"/>
        <end position="472"/>
    </location>
</feature>
<dbReference type="InterPro" id="IPR019787">
    <property type="entry name" value="Znf_PHD-finger"/>
</dbReference>
<dbReference type="GO" id="GO:0035167">
    <property type="term" value="P:larval lymph gland hemopoiesis"/>
    <property type="evidence" value="ECO:0007669"/>
    <property type="project" value="UniProtKB-ARBA"/>
</dbReference>
<keyword evidence="1" id="KW-0217">Developmental protein</keyword>
<evidence type="ECO:0000256" key="2">
    <source>
        <dbReference type="ARBA" id="ARBA00022723"/>
    </source>
</evidence>
<dbReference type="PROSITE" id="PS50097">
    <property type="entry name" value="BTB"/>
    <property type="match status" value="2"/>
</dbReference>
<evidence type="ECO:0000256" key="1">
    <source>
        <dbReference type="ARBA" id="ARBA00022473"/>
    </source>
</evidence>
<dbReference type="GO" id="GO:0008406">
    <property type="term" value="P:gonad development"/>
    <property type="evidence" value="ECO:0007669"/>
    <property type="project" value="UniProtKB-ARBA"/>
</dbReference>
<evidence type="ECO:0000256" key="6">
    <source>
        <dbReference type="ARBA" id="ARBA00022902"/>
    </source>
</evidence>
<keyword evidence="5" id="KW-0862">Zinc</keyword>
<evidence type="ECO:0000256" key="8">
    <source>
        <dbReference type="ARBA" id="ARBA00037382"/>
    </source>
</evidence>
<dbReference type="CDD" id="cd15552">
    <property type="entry name" value="PHD_PHF3_like"/>
    <property type="match status" value="1"/>
</dbReference>
<evidence type="ECO:0000313" key="10">
    <source>
        <dbReference type="EMBL" id="CAF2843340.1"/>
    </source>
</evidence>
<dbReference type="InterPro" id="IPR051095">
    <property type="entry name" value="Dros_DevTransReg"/>
</dbReference>
<dbReference type="InterPro" id="IPR011333">
    <property type="entry name" value="SKP1/BTB/POZ_sf"/>
</dbReference>
<evidence type="ECO:0000256" key="7">
    <source>
        <dbReference type="ARBA" id="ARBA00023242"/>
    </source>
</evidence>
<name>A0A7R8H424_LEPSM</name>
<dbReference type="Proteomes" id="UP000675881">
    <property type="component" value="Chromosome 14"/>
</dbReference>
<dbReference type="InterPro" id="IPR013087">
    <property type="entry name" value="Znf_C2H2_type"/>
</dbReference>
<dbReference type="GO" id="GO:0048813">
    <property type="term" value="P:dendrite morphogenesis"/>
    <property type="evidence" value="ECO:0007669"/>
    <property type="project" value="UniProtKB-ARBA"/>
</dbReference>
<feature type="compositionally biased region" description="Basic and acidic residues" evidence="9">
    <location>
        <begin position="432"/>
        <end position="465"/>
    </location>
</feature>
<keyword evidence="2" id="KW-0479">Metal-binding</keyword>
<dbReference type="GO" id="GO:0045476">
    <property type="term" value="P:nurse cell apoptotic process"/>
    <property type="evidence" value="ECO:0007669"/>
    <property type="project" value="UniProtKB-ARBA"/>
</dbReference>
<comment type="function">
    <text evidence="8">Putative transcription factor required for axon growth and guidance in the central and peripheral nervous systems. Repels CNS axons away from the midline by promoting the expression of the midline repellent sli and its receptor robo.</text>
</comment>
<dbReference type="GO" id="GO:0007464">
    <property type="term" value="P:R3/R4 cell fate commitment"/>
    <property type="evidence" value="ECO:0007669"/>
    <property type="project" value="UniProtKB-ARBA"/>
</dbReference>
<evidence type="ECO:0000256" key="3">
    <source>
        <dbReference type="ARBA" id="ARBA00022771"/>
    </source>
</evidence>
<dbReference type="InterPro" id="IPR019786">
    <property type="entry name" value="Zinc_finger_PHD-type_CS"/>
</dbReference>
<dbReference type="GO" id="GO:0008270">
    <property type="term" value="F:zinc ion binding"/>
    <property type="evidence" value="ECO:0007669"/>
    <property type="project" value="UniProtKB-KW"/>
</dbReference>
<feature type="region of interest" description="Disordered" evidence="9">
    <location>
        <begin position="634"/>
        <end position="685"/>
    </location>
</feature>
<reference evidence="10" key="1">
    <citation type="submission" date="2021-02" db="EMBL/GenBank/DDBJ databases">
        <authorList>
            <person name="Bekaert M."/>
        </authorList>
    </citation>
    <scope>NUCLEOTIDE SEQUENCE</scope>
    <source>
        <strain evidence="10">IoA-00</strain>
    </source>
</reference>
<protein>
    <submittedName>
        <fullName evidence="10">Broad-complex core protein isoform 6,Broad-complex core protein isoforms 1/2/3/4/5,Longitudinals lacking protein-like</fullName>
    </submittedName>
</protein>
<dbReference type="InterPro" id="IPR000210">
    <property type="entry name" value="BTB/POZ_dom"/>
</dbReference>
<dbReference type="PROSITE" id="PS50016">
    <property type="entry name" value="ZF_PHD_2"/>
    <property type="match status" value="1"/>
</dbReference>